<organism evidence="2 3">
    <name type="scientific">Sphingomonas telluris</name>
    <dbReference type="NCBI Taxonomy" id="2907998"/>
    <lineage>
        <taxon>Bacteria</taxon>
        <taxon>Pseudomonadati</taxon>
        <taxon>Pseudomonadota</taxon>
        <taxon>Alphaproteobacteria</taxon>
        <taxon>Sphingomonadales</taxon>
        <taxon>Sphingomonadaceae</taxon>
        <taxon>Sphingomonas</taxon>
    </lineage>
</organism>
<dbReference type="PROSITE" id="PS51257">
    <property type="entry name" value="PROKAR_LIPOPROTEIN"/>
    <property type="match status" value="1"/>
</dbReference>
<name>A0ABS9VQ07_9SPHN</name>
<sequence length="240" mass="24123">MRKAIMVGLAAAAVSVVGCTEARSADAGPTTERDYKVGDFDRVELAGAYDANIRTGSAPSVHAKGGQNVLDRLIVEVKDGRLLIHPKDKHFNWGHGSRGKVELTVTVPTLRAAELAGAGNIHIDRVAGNSFDGAVAGAGDLRVEHVEVQSLKVSIAGAGNAHLMGGRAQQASYDIAGSGGIDAKGVQAETAAVSIAGSGDVDGHASKTASVSIMGAGDVRLTGGAKCSVSKAGAGNVSCS</sequence>
<feature type="domain" description="Putative auto-transporter adhesin head GIN" evidence="1">
    <location>
        <begin position="39"/>
        <end position="224"/>
    </location>
</feature>
<dbReference type="Pfam" id="PF10988">
    <property type="entry name" value="DUF2807"/>
    <property type="match status" value="1"/>
</dbReference>
<reference evidence="2 3" key="1">
    <citation type="submission" date="2022-03" db="EMBL/GenBank/DDBJ databases">
        <authorList>
            <person name="Jo J.-H."/>
            <person name="Im W.-T."/>
        </authorList>
    </citation>
    <scope>NUCLEOTIDE SEQUENCE [LARGE SCALE GENOMIC DNA]</scope>
    <source>
        <strain evidence="2 3">SM33</strain>
    </source>
</reference>
<dbReference type="EMBL" id="JAKZHW010000002">
    <property type="protein sequence ID" value="MCH8617037.1"/>
    <property type="molecule type" value="Genomic_DNA"/>
</dbReference>
<dbReference type="Gene3D" id="2.160.20.120">
    <property type="match status" value="1"/>
</dbReference>
<evidence type="ECO:0000313" key="3">
    <source>
        <dbReference type="Proteomes" id="UP001203058"/>
    </source>
</evidence>
<evidence type="ECO:0000313" key="2">
    <source>
        <dbReference type="EMBL" id="MCH8617037.1"/>
    </source>
</evidence>
<evidence type="ECO:0000259" key="1">
    <source>
        <dbReference type="Pfam" id="PF10988"/>
    </source>
</evidence>
<dbReference type="Proteomes" id="UP001203058">
    <property type="component" value="Unassembled WGS sequence"/>
</dbReference>
<comment type="caution">
    <text evidence="2">The sequence shown here is derived from an EMBL/GenBank/DDBJ whole genome shotgun (WGS) entry which is preliminary data.</text>
</comment>
<dbReference type="InterPro" id="IPR021255">
    <property type="entry name" value="DUF2807"/>
</dbReference>
<accession>A0ABS9VQ07</accession>
<dbReference type="RefSeq" id="WP_241447913.1">
    <property type="nucleotide sequence ID" value="NZ_JAKZHW010000002.1"/>
</dbReference>
<keyword evidence="3" id="KW-1185">Reference proteome</keyword>
<gene>
    <name evidence="2" type="ORF">LZ016_13125</name>
</gene>
<protein>
    <submittedName>
        <fullName evidence="2">DUF2807 domain-containing protein</fullName>
    </submittedName>
</protein>
<proteinExistence type="predicted"/>